<dbReference type="GO" id="GO:0004857">
    <property type="term" value="F:enzyme inhibitor activity"/>
    <property type="evidence" value="ECO:0007669"/>
    <property type="project" value="InterPro"/>
</dbReference>
<reference evidence="4 5" key="2">
    <citation type="journal article" date="2017" name="Nature">
        <title>The Apostasia genome and the evolution of orchids.</title>
        <authorList>
            <person name="Zhang G.Q."/>
            <person name="Liu K.W."/>
            <person name="Li Z."/>
            <person name="Lohaus R."/>
            <person name="Hsiao Y.Y."/>
            <person name="Niu S.C."/>
            <person name="Wang J.Y."/>
            <person name="Lin Y.C."/>
            <person name="Xu Q."/>
            <person name="Chen L.J."/>
            <person name="Yoshida K."/>
            <person name="Fujiwara S."/>
            <person name="Wang Z.W."/>
            <person name="Zhang Y.Q."/>
            <person name="Mitsuda N."/>
            <person name="Wang M."/>
            <person name="Liu G.H."/>
            <person name="Pecoraro L."/>
            <person name="Huang H.X."/>
            <person name="Xiao X.J."/>
            <person name="Lin M."/>
            <person name="Wu X.Y."/>
            <person name="Wu W.L."/>
            <person name="Chen Y.Y."/>
            <person name="Chang S.B."/>
            <person name="Sakamoto S."/>
            <person name="Ohme-Takagi M."/>
            <person name="Yagi M."/>
            <person name="Zeng S.J."/>
            <person name="Shen C.Y."/>
            <person name="Yeh C.M."/>
            <person name="Luo Y.B."/>
            <person name="Tsai W.C."/>
            <person name="Van de Peer Y."/>
            <person name="Liu Z.J."/>
        </authorList>
    </citation>
    <scope>NUCLEOTIDE SEQUENCE [LARGE SCALE GENOMIC DNA]</scope>
    <source>
        <tissue evidence="4">The whole plant</tissue>
    </source>
</reference>
<sequence length="182" mass="18811">MAPRISASVITLLIILASSTAAEEAQLHSYETADFISTSKVQSNTKQLAKAAVSVSLAHAKSALAAVSSLAESAIALKQGETVVLSDCGTMLGDSVQKLQKSEKELGGSAKDREDASERVQNALTWVSTALTDENMCADELGGVDLAGKRDTVRGRVVKAAKHTSNALALVSNLASSIGKSP</sequence>
<reference evidence="4 5" key="1">
    <citation type="journal article" date="2016" name="Sci. Rep.">
        <title>The Dendrobium catenatum Lindl. genome sequence provides insights into polysaccharide synthase, floral development and adaptive evolution.</title>
        <authorList>
            <person name="Zhang G.Q."/>
            <person name="Xu Q."/>
            <person name="Bian C."/>
            <person name="Tsai W.C."/>
            <person name="Yeh C.M."/>
            <person name="Liu K.W."/>
            <person name="Yoshida K."/>
            <person name="Zhang L.S."/>
            <person name="Chang S.B."/>
            <person name="Chen F."/>
            <person name="Shi Y."/>
            <person name="Su Y.Y."/>
            <person name="Zhang Y.Q."/>
            <person name="Chen L.J."/>
            <person name="Yin Y."/>
            <person name="Lin M."/>
            <person name="Huang H."/>
            <person name="Deng H."/>
            <person name="Wang Z.W."/>
            <person name="Zhu S.L."/>
            <person name="Zhao X."/>
            <person name="Deng C."/>
            <person name="Niu S.C."/>
            <person name="Huang J."/>
            <person name="Wang M."/>
            <person name="Liu G.H."/>
            <person name="Yang H.J."/>
            <person name="Xiao X.J."/>
            <person name="Hsiao Y.Y."/>
            <person name="Wu W.L."/>
            <person name="Chen Y.Y."/>
            <person name="Mitsuda N."/>
            <person name="Ohme-Takagi M."/>
            <person name="Luo Y.B."/>
            <person name="Van de Peer Y."/>
            <person name="Liu Z.J."/>
        </authorList>
    </citation>
    <scope>NUCLEOTIDE SEQUENCE [LARGE SCALE GENOMIC DNA]</scope>
    <source>
        <tissue evidence="4">The whole plant</tissue>
    </source>
</reference>
<dbReference type="NCBIfam" id="TIGR01614">
    <property type="entry name" value="PME_inhib"/>
    <property type="match status" value="1"/>
</dbReference>
<evidence type="ECO:0000256" key="1">
    <source>
        <dbReference type="ARBA" id="ARBA00022729"/>
    </source>
</evidence>
<accession>A0A2I0VF68</accession>
<evidence type="ECO:0000256" key="2">
    <source>
        <dbReference type="SAM" id="SignalP"/>
    </source>
</evidence>
<evidence type="ECO:0000313" key="5">
    <source>
        <dbReference type="Proteomes" id="UP000233837"/>
    </source>
</evidence>
<feature type="chain" id="PRO_5014168161" evidence="2">
    <location>
        <begin position="23"/>
        <end position="182"/>
    </location>
</feature>
<dbReference type="OrthoDB" id="776979at2759"/>
<gene>
    <name evidence="4" type="ORF">MA16_Dca012113</name>
</gene>
<dbReference type="AlphaFoldDB" id="A0A2I0VF68"/>
<dbReference type="Proteomes" id="UP000233837">
    <property type="component" value="Unassembled WGS sequence"/>
</dbReference>
<dbReference type="EMBL" id="KZ503706">
    <property type="protein sequence ID" value="PKU62004.1"/>
    <property type="molecule type" value="Genomic_DNA"/>
</dbReference>
<dbReference type="InterPro" id="IPR051955">
    <property type="entry name" value="PME_Inhibitor"/>
</dbReference>
<dbReference type="InterPro" id="IPR006501">
    <property type="entry name" value="Pectinesterase_inhib_dom"/>
</dbReference>
<feature type="domain" description="Pectinesterase inhibitor" evidence="3">
    <location>
        <begin position="31"/>
        <end position="170"/>
    </location>
</feature>
<feature type="signal peptide" evidence="2">
    <location>
        <begin position="1"/>
        <end position="22"/>
    </location>
</feature>
<evidence type="ECO:0000313" key="4">
    <source>
        <dbReference type="EMBL" id="PKU62004.1"/>
    </source>
</evidence>
<organism evidence="4 5">
    <name type="scientific">Dendrobium catenatum</name>
    <dbReference type="NCBI Taxonomy" id="906689"/>
    <lineage>
        <taxon>Eukaryota</taxon>
        <taxon>Viridiplantae</taxon>
        <taxon>Streptophyta</taxon>
        <taxon>Embryophyta</taxon>
        <taxon>Tracheophyta</taxon>
        <taxon>Spermatophyta</taxon>
        <taxon>Magnoliopsida</taxon>
        <taxon>Liliopsida</taxon>
        <taxon>Asparagales</taxon>
        <taxon>Orchidaceae</taxon>
        <taxon>Epidendroideae</taxon>
        <taxon>Malaxideae</taxon>
        <taxon>Dendrobiinae</taxon>
        <taxon>Dendrobium</taxon>
    </lineage>
</organism>
<evidence type="ECO:0000259" key="3">
    <source>
        <dbReference type="SMART" id="SM00856"/>
    </source>
</evidence>
<dbReference type="Pfam" id="PF04043">
    <property type="entry name" value="PMEI"/>
    <property type="match status" value="1"/>
</dbReference>
<dbReference type="Gene3D" id="1.20.140.40">
    <property type="entry name" value="Invertase/pectin methylesterase inhibitor family protein"/>
    <property type="match status" value="1"/>
</dbReference>
<proteinExistence type="predicted"/>
<dbReference type="PANTHER" id="PTHR31080">
    <property type="entry name" value="PECTINESTERASE INHIBITOR-LIKE"/>
    <property type="match status" value="1"/>
</dbReference>
<dbReference type="PANTHER" id="PTHR31080:SF296">
    <property type="entry name" value="OS05G0360900 PROTEIN"/>
    <property type="match status" value="1"/>
</dbReference>
<dbReference type="CDD" id="cd15798">
    <property type="entry name" value="PMEI-like_3"/>
    <property type="match status" value="1"/>
</dbReference>
<protein>
    <submittedName>
        <fullName evidence="4">21 kDa protein</fullName>
    </submittedName>
</protein>
<keyword evidence="1 2" id="KW-0732">Signal</keyword>
<dbReference type="SUPFAM" id="SSF101148">
    <property type="entry name" value="Plant invertase/pectin methylesterase inhibitor"/>
    <property type="match status" value="1"/>
</dbReference>
<dbReference type="SMART" id="SM00856">
    <property type="entry name" value="PMEI"/>
    <property type="match status" value="1"/>
</dbReference>
<name>A0A2I0VF68_9ASPA</name>
<dbReference type="InterPro" id="IPR035513">
    <property type="entry name" value="Invertase/methylesterase_inhib"/>
</dbReference>
<keyword evidence="5" id="KW-1185">Reference proteome</keyword>